<reference evidence="22" key="1">
    <citation type="submission" date="2020-05" db="EMBL/GenBank/DDBJ databases">
        <title>Mycena genomes resolve the evolution of fungal bioluminescence.</title>
        <authorList>
            <person name="Tsai I.J."/>
        </authorList>
    </citation>
    <scope>NUCLEOTIDE SEQUENCE</scope>
    <source>
        <strain evidence="22">CCC161011</strain>
    </source>
</reference>
<proteinExistence type="inferred from homology"/>
<feature type="transmembrane region" description="Helical" evidence="20">
    <location>
        <begin position="497"/>
        <end position="516"/>
    </location>
</feature>
<feature type="transmembrane region" description="Helical" evidence="20">
    <location>
        <begin position="810"/>
        <end position="834"/>
    </location>
</feature>
<evidence type="ECO:0000256" key="2">
    <source>
        <dbReference type="ARBA" id="ARBA00004985"/>
    </source>
</evidence>
<organism evidence="22 23">
    <name type="scientific">Mycena venus</name>
    <dbReference type="NCBI Taxonomy" id="2733690"/>
    <lineage>
        <taxon>Eukaryota</taxon>
        <taxon>Fungi</taxon>
        <taxon>Dikarya</taxon>
        <taxon>Basidiomycota</taxon>
        <taxon>Agaricomycotina</taxon>
        <taxon>Agaricomycetes</taxon>
        <taxon>Agaricomycetidae</taxon>
        <taxon>Agaricales</taxon>
        <taxon>Marasmiineae</taxon>
        <taxon>Mycenaceae</taxon>
        <taxon>Mycena</taxon>
    </lineage>
</organism>
<dbReference type="GO" id="GO:0046961">
    <property type="term" value="F:proton-transporting ATPase activity, rotational mechanism"/>
    <property type="evidence" value="ECO:0007669"/>
    <property type="project" value="InterPro"/>
</dbReference>
<evidence type="ECO:0000256" key="7">
    <source>
        <dbReference type="ARBA" id="ARBA00022650"/>
    </source>
</evidence>
<sequence length="1378" mass="152104">MSSKVFATQAETNKKQINTTSLIQPLGLPLGSEQMSLVQLFVPTEVAHDTVAELGELGNVQFKDASIATRFAENQGSSYAQLNPSINPFQRSFVGEIRRIDEMARRVRFFTSQIEKEKDVIPIRPLYESAPLITVGPRAAQTIDELDVTLAEHESRLIRMNESYQTLSERTKELVEARHVLRETAVFFDKAQVQHSDIRSSFDDSSAPLLQHDDRENQFSTSSIQFDLEFVAGTLDRARVPTFERVLWRVLRGNLYMNHTDIAEPFVDPLTGSETRKNVFIIFAHGDALLAKIRKVAESMGATLYPIDANADKRADSLREVTVRLEDLQTVLYNTGSNRRSELVKVGESLRSWQDVVRKEKMIYEALNLFNYDVRRKTLIAEGWVPTRDIPEIQLTLRRATEHSGTSIPPILHELHTTKTPPTYHRTNKFTEGFQAIMDSYGIATHQEVNPGLFAVITFPFLFAVMFGDIGHGCIIFLAALYMIMVEKKLSGNSSCIGRYIILLMGLFSVYTGLMYNDIFSKSLHIWHSGWDFPPQGNNTRVSATANGHTYPFGLDPGWHGADNGLVFTNSYKMKMSVVLGVIHMTFALCLQVPNHIRFKRPIDIYANFIPQMIFLQSIFGYLVVCILYKWSIDWSTSATAPPSLLNMLIGMFLTPGTVDPATQLYRGQGAVQTVLLLCAAVCVPVLLVGKPYYVWREMQKHEGAGYVGLGHGEGRHSEDDALLDDEATNGNGHGNSGAVVEDPDDEEHAEHDFSEVVIHQIIHTIEFCLGCISHTASYLRLWALSLAHAQLSEVLWTMTLEPLLGPTSIFGWIGLAIGGSIWFGLTVGILCLMEGLSAFLHALRLHWVEANSKHYEGTGYAFAPLTFAELVVVNEHGINYSTVAEKLGKKLYLPPIISSAKLPLRLYFYLWFFRNEESNKHGSTLNMSSAEEIAKAAKAAFEDSQLIPSAERVTALYHIREALASNKAEILAANREDLNAAQVEVDAGRMSESLLKRLDLDKGDKWDSMLQGVSDVADLPDPTGIVSYAKELDHGLELYRVSCPIGVLLVIFEARPEVVVNIAALAVKSGNSAILKGGKESNRTTQLLSRAIAAGLSQSSLPDTYVQTIQTRAEVSSLLALDQYIDLVIPRGSNSLVRSIQNNTRIPVMGHADGICSVYLDESADIEKAVRVVLDSKTDYPSACNSTETLIVHESLLQSVWPVVGRALLEANVRLLCDTPTLSALQAFSPPPPNLSLAGPSAPEAYTTEHLTLTLSVLALPSLPAAIRFINAHSSHHTDCIVTESQPAAAAFCRGVDSAGTFVNASTRFADGFRYGFGTEVGISTGRIHARGPVGLEGLVIYKYMLRSTGAKGHVVGDFGVGRKRYTHADIATTLPF</sequence>
<evidence type="ECO:0000256" key="16">
    <source>
        <dbReference type="ARBA" id="ARBA00060997"/>
    </source>
</evidence>
<keyword evidence="10 20" id="KW-1133">Transmembrane helix</keyword>
<keyword evidence="7" id="KW-0641">Proline biosynthesis</keyword>
<dbReference type="GO" id="GO:0004350">
    <property type="term" value="F:glutamate-5-semialdehyde dehydrogenase activity"/>
    <property type="evidence" value="ECO:0007669"/>
    <property type="project" value="UniProtKB-EC"/>
</dbReference>
<dbReference type="EMBL" id="JACAZI010000033">
    <property type="protein sequence ID" value="KAF7330404.1"/>
    <property type="molecule type" value="Genomic_DNA"/>
</dbReference>
<accession>A0A8H6WXF8</accession>
<feature type="coiled-coil region" evidence="19">
    <location>
        <begin position="143"/>
        <end position="170"/>
    </location>
</feature>
<keyword evidence="12" id="KW-0406">Ion transport</keyword>
<dbReference type="Pfam" id="PF00171">
    <property type="entry name" value="Aldedh"/>
    <property type="match status" value="1"/>
</dbReference>
<dbReference type="PANTHER" id="PTHR11629">
    <property type="entry name" value="VACUOLAR PROTON ATPASES"/>
    <property type="match status" value="1"/>
</dbReference>
<dbReference type="FunFam" id="3.40.309.10:FF:000006">
    <property type="entry name" value="Gamma-glutamyl phosphate reductase"/>
    <property type="match status" value="1"/>
</dbReference>
<dbReference type="NCBIfam" id="TIGR00407">
    <property type="entry name" value="proA"/>
    <property type="match status" value="1"/>
</dbReference>
<comment type="caution">
    <text evidence="22">The sequence shown here is derived from an EMBL/GenBank/DDBJ whole genome shotgun (WGS) entry which is preliminary data.</text>
</comment>
<gene>
    <name evidence="22" type="ORF">MVEN_02478900</name>
</gene>
<dbReference type="Pfam" id="PF01496">
    <property type="entry name" value="V_ATPase_I"/>
    <property type="match status" value="1"/>
</dbReference>
<feature type="transmembrane region" description="Helical" evidence="20">
    <location>
        <begin position="576"/>
        <end position="593"/>
    </location>
</feature>
<evidence type="ECO:0000256" key="10">
    <source>
        <dbReference type="ARBA" id="ARBA00022989"/>
    </source>
</evidence>
<evidence type="ECO:0000256" key="3">
    <source>
        <dbReference type="ARBA" id="ARBA00009904"/>
    </source>
</evidence>
<keyword evidence="23" id="KW-1185">Reference proteome</keyword>
<feature type="transmembrane region" description="Helical" evidence="20">
    <location>
        <begin position="675"/>
        <end position="694"/>
    </location>
</feature>
<keyword evidence="19" id="KW-0175">Coiled coil</keyword>
<feature type="transmembrane region" description="Helical" evidence="20">
    <location>
        <begin position="452"/>
        <end position="485"/>
    </location>
</feature>
<dbReference type="SUPFAM" id="SSF53720">
    <property type="entry name" value="ALDH-like"/>
    <property type="match status" value="1"/>
</dbReference>
<evidence type="ECO:0000256" key="15">
    <source>
        <dbReference type="ARBA" id="ARBA00059423"/>
    </source>
</evidence>
<comment type="pathway">
    <text evidence="2">Amino-acid biosynthesis; L-proline biosynthesis; L-glutamate 5-semialdehyde from L-glutamate: step 2/2.</text>
</comment>
<protein>
    <recommendedName>
        <fullName evidence="4">glutamate-5-semialdehyde dehydrogenase</fullName>
        <ecNumber evidence="4">1.2.1.41</ecNumber>
    </recommendedName>
    <alternativeName>
        <fullName evidence="18">Glutamate-5-semialdehyde dehydrogenase</fullName>
    </alternativeName>
    <alternativeName>
        <fullName evidence="17">Glutamyl-gamma-semialdehyde dehydrogenase</fullName>
    </alternativeName>
</protein>
<evidence type="ECO:0000256" key="8">
    <source>
        <dbReference type="ARBA" id="ARBA00022692"/>
    </source>
</evidence>
<name>A0A8H6WXF8_9AGAR</name>
<dbReference type="Gene3D" id="3.40.309.10">
    <property type="entry name" value="Aldehyde Dehydrogenase, Chain A, domain 2"/>
    <property type="match status" value="1"/>
</dbReference>
<dbReference type="OrthoDB" id="10264220at2759"/>
<dbReference type="GO" id="GO:0000329">
    <property type="term" value="C:fungal-type vacuole membrane"/>
    <property type="evidence" value="ECO:0007669"/>
    <property type="project" value="TreeGrafter"/>
</dbReference>
<dbReference type="Gene3D" id="3.40.605.10">
    <property type="entry name" value="Aldehyde Dehydrogenase, Chain A, domain 1"/>
    <property type="match status" value="1"/>
</dbReference>
<dbReference type="InterPro" id="IPR016162">
    <property type="entry name" value="Ald_DH_N"/>
</dbReference>
<dbReference type="GO" id="GO:0051117">
    <property type="term" value="F:ATPase binding"/>
    <property type="evidence" value="ECO:0007669"/>
    <property type="project" value="TreeGrafter"/>
</dbReference>
<keyword evidence="9" id="KW-0521">NADP</keyword>
<dbReference type="InterPro" id="IPR015590">
    <property type="entry name" value="Aldehyde_DH_dom"/>
</dbReference>
<evidence type="ECO:0000256" key="11">
    <source>
        <dbReference type="ARBA" id="ARBA00023002"/>
    </source>
</evidence>
<evidence type="ECO:0000256" key="13">
    <source>
        <dbReference type="ARBA" id="ARBA00023136"/>
    </source>
</evidence>
<evidence type="ECO:0000313" key="22">
    <source>
        <dbReference type="EMBL" id="KAF7330404.1"/>
    </source>
</evidence>
<comment type="subcellular location">
    <subcellularLocation>
        <location evidence="1">Membrane</location>
        <topology evidence="1">Multi-pass membrane protein</topology>
    </subcellularLocation>
</comment>
<dbReference type="HAMAP" id="MF_00412">
    <property type="entry name" value="ProA"/>
    <property type="match status" value="1"/>
</dbReference>
<evidence type="ECO:0000313" key="23">
    <source>
        <dbReference type="Proteomes" id="UP000620124"/>
    </source>
</evidence>
<evidence type="ECO:0000256" key="4">
    <source>
        <dbReference type="ARBA" id="ARBA00013002"/>
    </source>
</evidence>
<dbReference type="PANTHER" id="PTHR11629:SF63">
    <property type="entry name" value="V-TYPE PROTON ATPASE SUBUNIT A"/>
    <property type="match status" value="1"/>
</dbReference>
<feature type="domain" description="Aldehyde dehydrogenase" evidence="21">
    <location>
        <begin position="927"/>
        <end position="1201"/>
    </location>
</feature>
<comment type="similarity">
    <text evidence="16">Belongs to the gamma-glutamyl phosphate reductase family.</text>
</comment>
<keyword evidence="13 20" id="KW-0472">Membrane</keyword>
<feature type="transmembrane region" description="Helical" evidence="20">
    <location>
        <begin position="614"/>
        <end position="633"/>
    </location>
</feature>
<dbReference type="EC" id="1.2.1.41" evidence="4"/>
<dbReference type="InterPro" id="IPR016161">
    <property type="entry name" value="Ald_DH/histidinol_DH"/>
</dbReference>
<keyword evidence="8 20" id="KW-0812">Transmembrane</keyword>
<dbReference type="NCBIfam" id="NF001221">
    <property type="entry name" value="PRK00197.1"/>
    <property type="match status" value="1"/>
</dbReference>
<evidence type="ECO:0000256" key="6">
    <source>
        <dbReference type="ARBA" id="ARBA00022605"/>
    </source>
</evidence>
<evidence type="ECO:0000256" key="19">
    <source>
        <dbReference type="SAM" id="Coils"/>
    </source>
</evidence>
<dbReference type="GO" id="GO:0016471">
    <property type="term" value="C:vacuolar proton-transporting V-type ATPase complex"/>
    <property type="evidence" value="ECO:0007669"/>
    <property type="project" value="TreeGrafter"/>
</dbReference>
<evidence type="ECO:0000256" key="5">
    <source>
        <dbReference type="ARBA" id="ARBA00022448"/>
    </source>
</evidence>
<evidence type="ECO:0000259" key="21">
    <source>
        <dbReference type="Pfam" id="PF00171"/>
    </source>
</evidence>
<keyword evidence="5" id="KW-0813">Transport</keyword>
<evidence type="ECO:0000256" key="9">
    <source>
        <dbReference type="ARBA" id="ARBA00022857"/>
    </source>
</evidence>
<dbReference type="InterPro" id="IPR000965">
    <property type="entry name" value="GPR_dom"/>
</dbReference>
<dbReference type="GO" id="GO:0033179">
    <property type="term" value="C:proton-transporting V-type ATPase, V0 domain"/>
    <property type="evidence" value="ECO:0007669"/>
    <property type="project" value="InterPro"/>
</dbReference>
<dbReference type="Proteomes" id="UP000620124">
    <property type="component" value="Unassembled WGS sequence"/>
</dbReference>
<dbReference type="UniPathway" id="UPA00098">
    <property type="reaction ID" value="UER00360"/>
</dbReference>
<dbReference type="GO" id="GO:0007035">
    <property type="term" value="P:vacuolar acidification"/>
    <property type="evidence" value="ECO:0007669"/>
    <property type="project" value="TreeGrafter"/>
</dbReference>
<evidence type="ECO:0000256" key="17">
    <source>
        <dbReference type="ARBA" id="ARBA00075718"/>
    </source>
</evidence>
<keyword evidence="11" id="KW-0560">Oxidoreductase</keyword>
<dbReference type="InterPro" id="IPR002490">
    <property type="entry name" value="V-ATPase_116kDa_su"/>
</dbReference>
<evidence type="ECO:0000256" key="14">
    <source>
        <dbReference type="ARBA" id="ARBA00049024"/>
    </source>
</evidence>
<evidence type="ECO:0000256" key="1">
    <source>
        <dbReference type="ARBA" id="ARBA00004141"/>
    </source>
</evidence>
<comment type="similarity">
    <text evidence="3">Belongs to the V-ATPase 116 kDa subunit family.</text>
</comment>
<dbReference type="GO" id="GO:0055129">
    <property type="term" value="P:L-proline biosynthetic process"/>
    <property type="evidence" value="ECO:0007669"/>
    <property type="project" value="UniProtKB-UniPathway"/>
</dbReference>
<evidence type="ECO:0000256" key="12">
    <source>
        <dbReference type="ARBA" id="ARBA00023065"/>
    </source>
</evidence>
<evidence type="ECO:0000256" key="18">
    <source>
        <dbReference type="ARBA" id="ARBA00077451"/>
    </source>
</evidence>
<comment type="function">
    <text evidence="15">Catalyzes the NADPH dependent reduction of L-gamma-glutamyl 5-phosphate into L-glutamate 5-semialdehyde and phosphate. The product spontaneously undergoes cyclization to form 1-pyrroline-5-carboxylate.</text>
</comment>
<dbReference type="CDD" id="cd07079">
    <property type="entry name" value="ALDH_F18-19_ProA-GPR"/>
    <property type="match status" value="1"/>
</dbReference>
<keyword evidence="6" id="KW-0028">Amino-acid biosynthesis</keyword>
<comment type="catalytic activity">
    <reaction evidence="14">
        <text>L-glutamate 5-semialdehyde + phosphate + NADP(+) = L-glutamyl 5-phosphate + NADPH + H(+)</text>
        <dbReference type="Rhea" id="RHEA:19541"/>
        <dbReference type="ChEBI" id="CHEBI:15378"/>
        <dbReference type="ChEBI" id="CHEBI:43474"/>
        <dbReference type="ChEBI" id="CHEBI:57783"/>
        <dbReference type="ChEBI" id="CHEBI:58066"/>
        <dbReference type="ChEBI" id="CHEBI:58274"/>
        <dbReference type="ChEBI" id="CHEBI:58349"/>
        <dbReference type="EC" id="1.2.1.41"/>
    </reaction>
</comment>
<evidence type="ECO:0000256" key="20">
    <source>
        <dbReference type="SAM" id="Phobius"/>
    </source>
</evidence>
<dbReference type="InterPro" id="IPR016163">
    <property type="entry name" value="Ald_DH_C"/>
</dbReference>